<proteinExistence type="predicted"/>
<name>A0A0F9TSI4_9ZZZZ</name>
<protein>
    <submittedName>
        <fullName evidence="1">Uncharacterized protein</fullName>
    </submittedName>
</protein>
<comment type="caution">
    <text evidence="1">The sequence shown here is derived from an EMBL/GenBank/DDBJ whole genome shotgun (WGS) entry which is preliminary data.</text>
</comment>
<organism evidence="1">
    <name type="scientific">marine sediment metagenome</name>
    <dbReference type="NCBI Taxonomy" id="412755"/>
    <lineage>
        <taxon>unclassified sequences</taxon>
        <taxon>metagenomes</taxon>
        <taxon>ecological metagenomes</taxon>
    </lineage>
</organism>
<gene>
    <name evidence="1" type="ORF">LCGC14_0354820</name>
</gene>
<dbReference type="EMBL" id="LAZR01000271">
    <property type="protein sequence ID" value="KKN77917.1"/>
    <property type="molecule type" value="Genomic_DNA"/>
</dbReference>
<reference evidence="1" key="1">
    <citation type="journal article" date="2015" name="Nature">
        <title>Complex archaea that bridge the gap between prokaryotes and eukaryotes.</title>
        <authorList>
            <person name="Spang A."/>
            <person name="Saw J.H."/>
            <person name="Jorgensen S.L."/>
            <person name="Zaremba-Niedzwiedzka K."/>
            <person name="Martijn J."/>
            <person name="Lind A.E."/>
            <person name="van Eijk R."/>
            <person name="Schleper C."/>
            <person name="Guy L."/>
            <person name="Ettema T.J."/>
        </authorList>
    </citation>
    <scope>NUCLEOTIDE SEQUENCE</scope>
</reference>
<accession>A0A0F9TSI4</accession>
<dbReference type="AlphaFoldDB" id="A0A0F9TSI4"/>
<sequence length="62" mass="7015">MEKISEQFLAEVEAFLVRTKMRPTAFGRQALKNPGFVLHLRRGLSPSLTTVDKVRAFMAGHE</sequence>
<evidence type="ECO:0000313" key="1">
    <source>
        <dbReference type="EMBL" id="KKN77917.1"/>
    </source>
</evidence>